<feature type="domain" description="PAS" evidence="3">
    <location>
        <begin position="261"/>
        <end position="334"/>
    </location>
</feature>
<evidence type="ECO:0000259" key="3">
    <source>
        <dbReference type="PROSITE" id="PS50112"/>
    </source>
</evidence>
<dbReference type="EMBL" id="BAAAEI010000012">
    <property type="protein sequence ID" value="GAA0357925.1"/>
    <property type="molecule type" value="Genomic_DNA"/>
</dbReference>
<keyword evidence="8" id="KW-1185">Reference proteome</keyword>
<dbReference type="InterPro" id="IPR043128">
    <property type="entry name" value="Rev_trsase/Diguanyl_cyclase"/>
</dbReference>
<dbReference type="SUPFAM" id="SSF141868">
    <property type="entry name" value="EAL domain-like"/>
    <property type="match status" value="1"/>
</dbReference>
<dbReference type="SMART" id="SM00086">
    <property type="entry name" value="PAC"/>
    <property type="match status" value="1"/>
</dbReference>
<feature type="modified residue" description="4-aspartylphosphate" evidence="1">
    <location>
        <position position="60"/>
    </location>
</feature>
<dbReference type="InterPro" id="IPR000014">
    <property type="entry name" value="PAS"/>
</dbReference>
<dbReference type="InterPro" id="IPR035919">
    <property type="entry name" value="EAL_sf"/>
</dbReference>
<dbReference type="InterPro" id="IPR000160">
    <property type="entry name" value="GGDEF_dom"/>
</dbReference>
<accession>A0ABP3H0C8</accession>
<dbReference type="NCBIfam" id="TIGR00254">
    <property type="entry name" value="GGDEF"/>
    <property type="match status" value="1"/>
</dbReference>
<dbReference type="CDD" id="cd01949">
    <property type="entry name" value="GGDEF"/>
    <property type="match status" value="1"/>
</dbReference>
<comment type="caution">
    <text evidence="7">The sequence shown here is derived from an EMBL/GenBank/DDBJ whole genome shotgun (WGS) entry which is preliminary data.</text>
</comment>
<dbReference type="SMART" id="SM00267">
    <property type="entry name" value="GGDEF"/>
    <property type="match status" value="1"/>
</dbReference>
<reference evidence="8" key="1">
    <citation type="journal article" date="2019" name="Int. J. Syst. Evol. Microbiol.">
        <title>The Global Catalogue of Microorganisms (GCM) 10K type strain sequencing project: providing services to taxonomists for standard genome sequencing and annotation.</title>
        <authorList>
            <consortium name="The Broad Institute Genomics Platform"/>
            <consortium name="The Broad Institute Genome Sequencing Center for Infectious Disease"/>
            <person name="Wu L."/>
            <person name="Ma J."/>
        </authorList>
    </citation>
    <scope>NUCLEOTIDE SEQUENCE [LARGE SCALE GENOMIC DNA]</scope>
    <source>
        <strain evidence="8">JCM 13378</strain>
    </source>
</reference>
<dbReference type="SUPFAM" id="SSF55785">
    <property type="entry name" value="PYP-like sensor domain (PAS domain)"/>
    <property type="match status" value="2"/>
</dbReference>
<dbReference type="SUPFAM" id="SSF52172">
    <property type="entry name" value="CheY-like"/>
    <property type="match status" value="1"/>
</dbReference>
<dbReference type="InterPro" id="IPR000700">
    <property type="entry name" value="PAS-assoc_C"/>
</dbReference>
<evidence type="ECO:0000313" key="8">
    <source>
        <dbReference type="Proteomes" id="UP001501757"/>
    </source>
</evidence>
<dbReference type="SUPFAM" id="SSF55073">
    <property type="entry name" value="Nucleotide cyclase"/>
    <property type="match status" value="1"/>
</dbReference>
<dbReference type="PANTHER" id="PTHR44757">
    <property type="entry name" value="DIGUANYLATE CYCLASE DGCP"/>
    <property type="match status" value="1"/>
</dbReference>
<dbReference type="InterPro" id="IPR001633">
    <property type="entry name" value="EAL_dom"/>
</dbReference>
<feature type="domain" description="EAL" evidence="5">
    <location>
        <begin position="565"/>
        <end position="818"/>
    </location>
</feature>
<dbReference type="InterPro" id="IPR029787">
    <property type="entry name" value="Nucleotide_cyclase"/>
</dbReference>
<evidence type="ECO:0008006" key="9">
    <source>
        <dbReference type="Google" id="ProtNLM"/>
    </source>
</evidence>
<gene>
    <name evidence="7" type="ORF">GCM10009092_22660</name>
</gene>
<dbReference type="InterPro" id="IPR052155">
    <property type="entry name" value="Biofilm_reg_signaling"/>
</dbReference>
<name>A0ABP3H0C8_9ALTE</name>
<dbReference type="Pfam" id="PF00990">
    <property type="entry name" value="GGDEF"/>
    <property type="match status" value="1"/>
</dbReference>
<dbReference type="SMART" id="SM00448">
    <property type="entry name" value="REC"/>
    <property type="match status" value="1"/>
</dbReference>
<dbReference type="Pfam" id="PF00563">
    <property type="entry name" value="EAL"/>
    <property type="match status" value="1"/>
</dbReference>
<evidence type="ECO:0000259" key="2">
    <source>
        <dbReference type="PROSITE" id="PS50110"/>
    </source>
</evidence>
<organism evidence="7 8">
    <name type="scientific">Bowmanella denitrificans</name>
    <dbReference type="NCBI Taxonomy" id="366582"/>
    <lineage>
        <taxon>Bacteria</taxon>
        <taxon>Pseudomonadati</taxon>
        <taxon>Pseudomonadota</taxon>
        <taxon>Gammaproteobacteria</taxon>
        <taxon>Alteromonadales</taxon>
        <taxon>Alteromonadaceae</taxon>
        <taxon>Bowmanella</taxon>
    </lineage>
</organism>
<dbReference type="PANTHER" id="PTHR44757:SF4">
    <property type="entry name" value="DIGUANYLATE CYCLASE DGCE-RELATED"/>
    <property type="match status" value="1"/>
</dbReference>
<dbReference type="PROSITE" id="PS50110">
    <property type="entry name" value="RESPONSE_REGULATORY"/>
    <property type="match status" value="1"/>
</dbReference>
<evidence type="ECO:0000259" key="5">
    <source>
        <dbReference type="PROSITE" id="PS50883"/>
    </source>
</evidence>
<evidence type="ECO:0000259" key="4">
    <source>
        <dbReference type="PROSITE" id="PS50113"/>
    </source>
</evidence>
<dbReference type="Gene3D" id="3.40.50.2300">
    <property type="match status" value="1"/>
</dbReference>
<evidence type="ECO:0000256" key="1">
    <source>
        <dbReference type="PROSITE-ProRule" id="PRU00169"/>
    </source>
</evidence>
<dbReference type="Proteomes" id="UP001501757">
    <property type="component" value="Unassembled WGS sequence"/>
</dbReference>
<dbReference type="Gene3D" id="3.30.70.270">
    <property type="match status" value="1"/>
</dbReference>
<dbReference type="Pfam" id="PF00989">
    <property type="entry name" value="PAS"/>
    <property type="match status" value="1"/>
</dbReference>
<dbReference type="Gene3D" id="3.30.450.20">
    <property type="entry name" value="PAS domain"/>
    <property type="match status" value="2"/>
</dbReference>
<dbReference type="Pfam" id="PF00072">
    <property type="entry name" value="Response_reg"/>
    <property type="match status" value="1"/>
</dbReference>
<dbReference type="PROSITE" id="PS50883">
    <property type="entry name" value="EAL"/>
    <property type="match status" value="1"/>
</dbReference>
<evidence type="ECO:0000313" key="7">
    <source>
        <dbReference type="EMBL" id="GAA0357925.1"/>
    </source>
</evidence>
<dbReference type="SMART" id="SM00052">
    <property type="entry name" value="EAL"/>
    <property type="match status" value="1"/>
</dbReference>
<protein>
    <recommendedName>
        <fullName evidence="9">Two-component system response regulator</fullName>
    </recommendedName>
</protein>
<dbReference type="InterPro" id="IPR001610">
    <property type="entry name" value="PAC"/>
</dbReference>
<sequence>MLFIPQKQDLPIILIVDDEAINRIILSEAVQDLGKLVEAETGEQALELADKLRPKVVLLDIDLPGIDGFEVCRRLKTNPSTSECAVVFVTSHSESSYEYHSLSQGGIDFIGKPIDLGLCRLRVKNQLILQQRTEALQVAKDDLHELVTQVPVFISCWSKKLENLFSNDFGGDWFGINAKAMTDQPMQHVFPASLYNLIQEKIQEGLPLGTFTVYMPERPNDIEYAQVYLTARRMQEEEIGFLLTLVDVTSVRRAKHDLMLEKERLKVTLNSIGDAVIATDTDGRVTFMNPIAERMTGMRSKEAEGEHIESVMNLCDADSKKPGINPIMLALQEKRIVAMALNSQLTAKSGEVYRVEDSAAPIRDDEGNIIGAIIVFHDVSESIAMAVKMSYLANHDQLTDLPNRILLHDRLGQACKQANSMGRQVAVFLIDVDHFKYLNDSLGHHHGDLIIKQVAKRLESLVDASATLARIGGDEFVLVVPGIRNSGIVDSIATAIVKEMADPFIIEAQEYRLSVSVGISLNPTDADDEESLMRHADVAMYRAKQEGRNRYCYFSEELEAKLLQRHNVELILRAAISNDALEVHYQPQIELNSGRIIGAEALVRLRDDKGGLISPIHFIPLAEETGLITQLGLQVMRKACMAASNWQQQGFDIRVSVNIAAKQFVESSLSDDVARLLEETKLSATQLELEVTESALMDNFEETQNILTNLVEMGVSIAIDDFGTGYSSLSYMKAFPINVLKIDQSFVRDMLLDKQSLDIVKTIAYLASSLGLTLIGEGIEEEQQKLALMDLNCELGQGYLFSKPLPLESFDKLLLAGQV</sequence>
<dbReference type="PROSITE" id="PS50887">
    <property type="entry name" value="GGDEF"/>
    <property type="match status" value="1"/>
</dbReference>
<dbReference type="CDD" id="cd01948">
    <property type="entry name" value="EAL"/>
    <property type="match status" value="1"/>
</dbReference>
<dbReference type="PROSITE" id="PS50112">
    <property type="entry name" value="PAS"/>
    <property type="match status" value="1"/>
</dbReference>
<dbReference type="PROSITE" id="PS50113">
    <property type="entry name" value="PAC"/>
    <property type="match status" value="1"/>
</dbReference>
<dbReference type="InterPro" id="IPR011006">
    <property type="entry name" value="CheY-like_superfamily"/>
</dbReference>
<evidence type="ECO:0000259" key="6">
    <source>
        <dbReference type="PROSITE" id="PS50887"/>
    </source>
</evidence>
<dbReference type="InterPro" id="IPR035965">
    <property type="entry name" value="PAS-like_dom_sf"/>
</dbReference>
<feature type="domain" description="PAC" evidence="4">
    <location>
        <begin position="339"/>
        <end position="391"/>
    </location>
</feature>
<dbReference type="SMART" id="SM00091">
    <property type="entry name" value="PAS"/>
    <property type="match status" value="2"/>
</dbReference>
<dbReference type="InterPro" id="IPR013767">
    <property type="entry name" value="PAS_fold"/>
</dbReference>
<dbReference type="NCBIfam" id="TIGR00229">
    <property type="entry name" value="sensory_box"/>
    <property type="match status" value="1"/>
</dbReference>
<dbReference type="CDD" id="cd00130">
    <property type="entry name" value="PAS"/>
    <property type="match status" value="1"/>
</dbReference>
<dbReference type="Gene3D" id="3.20.20.450">
    <property type="entry name" value="EAL domain"/>
    <property type="match status" value="1"/>
</dbReference>
<feature type="domain" description="Response regulatory" evidence="2">
    <location>
        <begin position="12"/>
        <end position="127"/>
    </location>
</feature>
<feature type="domain" description="GGDEF" evidence="6">
    <location>
        <begin position="423"/>
        <end position="556"/>
    </location>
</feature>
<keyword evidence="1" id="KW-0597">Phosphoprotein</keyword>
<proteinExistence type="predicted"/>
<dbReference type="InterPro" id="IPR001789">
    <property type="entry name" value="Sig_transdc_resp-reg_receiver"/>
</dbReference>